<dbReference type="InterPro" id="IPR009057">
    <property type="entry name" value="Homeodomain-like_sf"/>
</dbReference>
<dbReference type="PROSITE" id="PS01124">
    <property type="entry name" value="HTH_ARAC_FAMILY_2"/>
    <property type="match status" value="1"/>
</dbReference>
<keyword evidence="3" id="KW-0804">Transcription</keyword>
<keyword evidence="1" id="KW-0805">Transcription regulation</keyword>
<dbReference type="PANTHER" id="PTHR46796">
    <property type="entry name" value="HTH-TYPE TRANSCRIPTIONAL ACTIVATOR RHAS-RELATED"/>
    <property type="match status" value="1"/>
</dbReference>
<sequence>MIWYHNATVSYEKERILPTGTVELIINLGSPTQVFLDNGIQVNKEFWVCGMHTGSILHQPIAETHMIGVSFKPFGALPFLKVPMSELKNSLVNLELIWGNEPFELKQQLLAQKSVRDHFLTVETFLTAKLSNRQNHFAAIIAWLDLQLSSSREVHLEDLYQKIGYSKRHIIQEFRKFVGLTPKDLKQIYRFNDALKAIDPNQINWTSLALTCDYYDQAHFNNQFKNFSGLTPSEYVQFRNQFLNTPSQGEDVHFVPVS</sequence>
<evidence type="ECO:0000313" key="5">
    <source>
        <dbReference type="EMBL" id="MDN5214005.1"/>
    </source>
</evidence>
<dbReference type="SUPFAM" id="SSF46689">
    <property type="entry name" value="Homeodomain-like"/>
    <property type="match status" value="1"/>
</dbReference>
<evidence type="ECO:0000256" key="1">
    <source>
        <dbReference type="ARBA" id="ARBA00023015"/>
    </source>
</evidence>
<dbReference type="Gene3D" id="1.10.10.60">
    <property type="entry name" value="Homeodomain-like"/>
    <property type="match status" value="1"/>
</dbReference>
<keyword evidence="6" id="KW-1185">Reference proteome</keyword>
<dbReference type="InterPro" id="IPR018060">
    <property type="entry name" value="HTH_AraC"/>
</dbReference>
<organism evidence="5 6">
    <name type="scientific">Agaribacillus aureus</name>
    <dbReference type="NCBI Taxonomy" id="3051825"/>
    <lineage>
        <taxon>Bacteria</taxon>
        <taxon>Pseudomonadati</taxon>
        <taxon>Bacteroidota</taxon>
        <taxon>Cytophagia</taxon>
        <taxon>Cytophagales</taxon>
        <taxon>Splendidivirgaceae</taxon>
        <taxon>Agaribacillus</taxon>
    </lineage>
</organism>
<evidence type="ECO:0000313" key="6">
    <source>
        <dbReference type="Proteomes" id="UP001172083"/>
    </source>
</evidence>
<dbReference type="EMBL" id="JAUJEB010000004">
    <property type="protein sequence ID" value="MDN5214005.1"/>
    <property type="molecule type" value="Genomic_DNA"/>
</dbReference>
<dbReference type="Pfam" id="PF20240">
    <property type="entry name" value="DUF6597"/>
    <property type="match status" value="1"/>
</dbReference>
<proteinExistence type="predicted"/>
<evidence type="ECO:0000256" key="3">
    <source>
        <dbReference type="ARBA" id="ARBA00023163"/>
    </source>
</evidence>
<dbReference type="SMART" id="SM00342">
    <property type="entry name" value="HTH_ARAC"/>
    <property type="match status" value="1"/>
</dbReference>
<name>A0ABT8L8C5_9BACT</name>
<dbReference type="InterPro" id="IPR046532">
    <property type="entry name" value="DUF6597"/>
</dbReference>
<gene>
    <name evidence="5" type="ORF">QQ020_18155</name>
</gene>
<feature type="domain" description="HTH araC/xylS-type" evidence="4">
    <location>
        <begin position="138"/>
        <end position="238"/>
    </location>
</feature>
<reference evidence="5" key="1">
    <citation type="submission" date="2023-06" db="EMBL/GenBank/DDBJ databases">
        <title>Genomic of Agaribacillus aureum.</title>
        <authorList>
            <person name="Wang G."/>
        </authorList>
    </citation>
    <scope>NUCLEOTIDE SEQUENCE</scope>
    <source>
        <strain evidence="5">BMA12</strain>
    </source>
</reference>
<dbReference type="PANTHER" id="PTHR46796:SF13">
    <property type="entry name" value="HTH-TYPE TRANSCRIPTIONAL ACTIVATOR RHAS"/>
    <property type="match status" value="1"/>
</dbReference>
<dbReference type="Pfam" id="PF12833">
    <property type="entry name" value="HTH_18"/>
    <property type="match status" value="1"/>
</dbReference>
<comment type="caution">
    <text evidence="5">The sequence shown here is derived from an EMBL/GenBank/DDBJ whole genome shotgun (WGS) entry which is preliminary data.</text>
</comment>
<evidence type="ECO:0000259" key="4">
    <source>
        <dbReference type="PROSITE" id="PS01124"/>
    </source>
</evidence>
<dbReference type="Proteomes" id="UP001172083">
    <property type="component" value="Unassembled WGS sequence"/>
</dbReference>
<protein>
    <submittedName>
        <fullName evidence="5">AraC family transcriptional regulator</fullName>
    </submittedName>
</protein>
<keyword evidence="2" id="KW-0238">DNA-binding</keyword>
<dbReference type="InterPro" id="IPR050204">
    <property type="entry name" value="AraC_XylS_family_regulators"/>
</dbReference>
<accession>A0ABT8L8C5</accession>
<evidence type="ECO:0000256" key="2">
    <source>
        <dbReference type="ARBA" id="ARBA00023125"/>
    </source>
</evidence>